<reference evidence="8" key="1">
    <citation type="submission" date="2025-08" db="UniProtKB">
        <authorList>
            <consortium name="RefSeq"/>
        </authorList>
    </citation>
    <scope>IDENTIFICATION</scope>
    <source>
        <tissue evidence="8">Whole larvae</tissue>
    </source>
</reference>
<dbReference type="AlphaFoldDB" id="A0A6J1X2M8"/>
<dbReference type="RefSeq" id="XP_026763791.2">
    <property type="nucleotide sequence ID" value="XM_026907990.3"/>
</dbReference>
<feature type="region of interest" description="Disordered" evidence="5">
    <location>
        <begin position="137"/>
        <end position="217"/>
    </location>
</feature>
<dbReference type="CDD" id="cd15750">
    <property type="entry name" value="FYVE_CARP"/>
    <property type="match status" value="1"/>
</dbReference>
<feature type="compositionally biased region" description="Pro residues" evidence="5">
    <location>
        <begin position="163"/>
        <end position="181"/>
    </location>
</feature>
<dbReference type="GO" id="GO:0008270">
    <property type="term" value="F:zinc ion binding"/>
    <property type="evidence" value="ECO:0007669"/>
    <property type="project" value="UniProtKB-KW"/>
</dbReference>
<gene>
    <name evidence="8" type="primary">LOC113522305</name>
</gene>
<dbReference type="Pfam" id="PF23632">
    <property type="entry name" value="SAP_RNF34_RFFL"/>
    <property type="match status" value="1"/>
</dbReference>
<dbReference type="InterPro" id="IPR055111">
    <property type="entry name" value="RNF34_RFFL_HeH"/>
</dbReference>
<dbReference type="SUPFAM" id="SSF57850">
    <property type="entry name" value="RING/U-box"/>
    <property type="match status" value="1"/>
</dbReference>
<feature type="region of interest" description="Disordered" evidence="5">
    <location>
        <begin position="284"/>
        <end position="309"/>
    </location>
</feature>
<dbReference type="KEGG" id="gmw:113522305"/>
<dbReference type="Gene3D" id="1.10.720.140">
    <property type="match status" value="1"/>
</dbReference>
<dbReference type="GO" id="GO:0070936">
    <property type="term" value="P:protein K48-linked ubiquitination"/>
    <property type="evidence" value="ECO:0007669"/>
    <property type="project" value="TreeGrafter"/>
</dbReference>
<dbReference type="PROSITE" id="PS50089">
    <property type="entry name" value="ZF_RING_2"/>
    <property type="match status" value="1"/>
</dbReference>
<dbReference type="InterPro" id="IPR057299">
    <property type="entry name" value="RNF34_RFFL_SAP"/>
</dbReference>
<dbReference type="GO" id="GO:0005737">
    <property type="term" value="C:cytoplasm"/>
    <property type="evidence" value="ECO:0007669"/>
    <property type="project" value="TreeGrafter"/>
</dbReference>
<name>A0A6J1X2M8_GALME</name>
<evidence type="ECO:0000256" key="4">
    <source>
        <dbReference type="PROSITE-ProRule" id="PRU00175"/>
    </source>
</evidence>
<keyword evidence="2 4" id="KW-0863">Zinc-finger</keyword>
<dbReference type="GO" id="GO:0043161">
    <property type="term" value="P:proteasome-mediated ubiquitin-dependent protein catabolic process"/>
    <property type="evidence" value="ECO:0007669"/>
    <property type="project" value="TreeGrafter"/>
</dbReference>
<dbReference type="PANTHER" id="PTHR14879:SF15">
    <property type="entry name" value="E3 UBIQUITIN-PROTEIN LIGASE RIFIFYLIN-LIKE PROTEIN"/>
    <property type="match status" value="1"/>
</dbReference>
<feature type="domain" description="RING-type" evidence="6">
    <location>
        <begin position="405"/>
        <end position="440"/>
    </location>
</feature>
<dbReference type="Gene3D" id="3.30.40.10">
    <property type="entry name" value="Zinc/RING finger domain, C3HC4 (zinc finger)"/>
    <property type="match status" value="1"/>
</dbReference>
<dbReference type="GeneID" id="113522305"/>
<dbReference type="Pfam" id="PF13920">
    <property type="entry name" value="zf-C3HC4_3"/>
    <property type="match status" value="1"/>
</dbReference>
<keyword evidence="7" id="KW-1185">Reference proteome</keyword>
<dbReference type="InterPro" id="IPR036361">
    <property type="entry name" value="SAP_dom_sf"/>
</dbReference>
<dbReference type="InParanoid" id="A0A6J1X2M8"/>
<dbReference type="SUPFAM" id="SSF68906">
    <property type="entry name" value="SAP domain"/>
    <property type="match status" value="2"/>
</dbReference>
<evidence type="ECO:0000259" key="6">
    <source>
        <dbReference type="PROSITE" id="PS50089"/>
    </source>
</evidence>
<feature type="compositionally biased region" description="Basic and acidic residues" evidence="5">
    <location>
        <begin position="182"/>
        <end position="197"/>
    </location>
</feature>
<dbReference type="SUPFAM" id="SSF57903">
    <property type="entry name" value="FYVE/PHD zinc finger"/>
    <property type="match status" value="1"/>
</dbReference>
<dbReference type="PANTHER" id="PTHR14879">
    <property type="entry name" value="CASPASE REGULATOR, RING FINGER DOMAIN-CONTAINING"/>
    <property type="match status" value="1"/>
</dbReference>
<dbReference type="InterPro" id="IPR013083">
    <property type="entry name" value="Znf_RING/FYVE/PHD"/>
</dbReference>
<dbReference type="InterPro" id="IPR001841">
    <property type="entry name" value="Znf_RING"/>
</dbReference>
<dbReference type="GO" id="GO:1902042">
    <property type="term" value="P:negative regulation of extrinsic apoptotic signaling pathway via death domain receptors"/>
    <property type="evidence" value="ECO:0007669"/>
    <property type="project" value="TreeGrafter"/>
</dbReference>
<accession>A0A6J1X2M8</accession>
<evidence type="ECO:0000256" key="2">
    <source>
        <dbReference type="ARBA" id="ARBA00022771"/>
    </source>
</evidence>
<evidence type="ECO:0000313" key="7">
    <source>
        <dbReference type="Proteomes" id="UP001652740"/>
    </source>
</evidence>
<dbReference type="GO" id="GO:0061630">
    <property type="term" value="F:ubiquitin protein ligase activity"/>
    <property type="evidence" value="ECO:0007669"/>
    <property type="project" value="TreeGrafter"/>
</dbReference>
<dbReference type="Proteomes" id="UP001652740">
    <property type="component" value="Unplaced"/>
</dbReference>
<evidence type="ECO:0000313" key="8">
    <source>
        <dbReference type="RefSeq" id="XP_026763791.2"/>
    </source>
</evidence>
<dbReference type="SMART" id="SM00184">
    <property type="entry name" value="RING"/>
    <property type="match status" value="2"/>
</dbReference>
<evidence type="ECO:0000256" key="3">
    <source>
        <dbReference type="ARBA" id="ARBA00022833"/>
    </source>
</evidence>
<dbReference type="InterPro" id="IPR011011">
    <property type="entry name" value="Znf_FYVE_PHD"/>
</dbReference>
<dbReference type="FunCoup" id="A0A6J1X2M8">
    <property type="interactions" value="1346"/>
</dbReference>
<sequence length="452" mass="49413">MIVRDCDKMPCESCAVQFSVFRRKRACSECERYYCSGCLRRGGGAMCAPCRVLSTRPLSRQTIAHLKVRDLQCFLQRQNVSTRGCVEKEELVSLCVSHVNSTAYRRRGPRGGSSPFSTLKGFTNNINVLINNAFDLRGAPPPAPPPPHGNCYNASHAHGAATPPSPHTGLPPRPAQPTPRTPPRERFTTTPGGERDITVPVPEPRVEESSDVTSNRDSADCYEIEDVDEGWEFVTRPADPLPNDSEILITESEDVEREPSSPAARYVSAAAAAAAARLGATPQRAASELELRPPTAHSDAADSASLQDEPLMEHDAVTTDERGCDGGGGSGGTVATCDVSLQQLRSAAELEALSVRQLKQLLARNRVQYRGCLERADLLNRARLLWRDHQQYNDDIEKLPLEECCKICMAAPLECVLLECGHMAACTACSKQLAECPICRQYVVRAVRVFRS</sequence>
<dbReference type="Pfam" id="PF22968">
    <property type="entry name" value="RNF34L-like_3rd"/>
    <property type="match status" value="1"/>
</dbReference>
<keyword evidence="3" id="KW-0862">Zinc</keyword>
<keyword evidence="2 4" id="KW-0479">Metal-binding</keyword>
<dbReference type="Gene3D" id="1.10.720.30">
    <property type="entry name" value="SAP domain"/>
    <property type="match status" value="1"/>
</dbReference>
<comment type="subcellular location">
    <subcellularLocation>
        <location evidence="1">Cell membrane</location>
        <topology evidence="1">Peripheral membrane protein</topology>
    </subcellularLocation>
</comment>
<protein>
    <submittedName>
        <fullName evidence="8">E3 ubiquitin-protein ligase rififylin</fullName>
    </submittedName>
</protein>
<dbReference type="InterPro" id="IPR051728">
    <property type="entry name" value="RING-FYVE_E3_ubiquitin-ligase"/>
</dbReference>
<feature type="compositionally biased region" description="Pro residues" evidence="5">
    <location>
        <begin position="139"/>
        <end position="148"/>
    </location>
</feature>
<organism evidence="7 8">
    <name type="scientific">Galleria mellonella</name>
    <name type="common">Greater wax moth</name>
    <dbReference type="NCBI Taxonomy" id="7137"/>
    <lineage>
        <taxon>Eukaryota</taxon>
        <taxon>Metazoa</taxon>
        <taxon>Ecdysozoa</taxon>
        <taxon>Arthropoda</taxon>
        <taxon>Hexapoda</taxon>
        <taxon>Insecta</taxon>
        <taxon>Pterygota</taxon>
        <taxon>Neoptera</taxon>
        <taxon>Endopterygota</taxon>
        <taxon>Lepidoptera</taxon>
        <taxon>Glossata</taxon>
        <taxon>Ditrysia</taxon>
        <taxon>Pyraloidea</taxon>
        <taxon>Pyralidae</taxon>
        <taxon>Galleriinae</taxon>
        <taxon>Galleria</taxon>
    </lineage>
</organism>
<evidence type="ECO:0000256" key="1">
    <source>
        <dbReference type="ARBA" id="ARBA00004202"/>
    </source>
</evidence>
<proteinExistence type="predicted"/>
<dbReference type="CDD" id="cd16500">
    <property type="entry name" value="RING-HC_CARP"/>
    <property type="match status" value="1"/>
</dbReference>
<evidence type="ECO:0000256" key="5">
    <source>
        <dbReference type="SAM" id="MobiDB-lite"/>
    </source>
</evidence>
<dbReference type="GO" id="GO:0005886">
    <property type="term" value="C:plasma membrane"/>
    <property type="evidence" value="ECO:0007669"/>
    <property type="project" value="UniProtKB-SubCell"/>
</dbReference>